<evidence type="ECO:0000313" key="4">
    <source>
        <dbReference type="Proteomes" id="UP000003688"/>
    </source>
</evidence>
<comment type="caution">
    <text evidence="3">The sequence shown here is derived from an EMBL/GenBank/DDBJ whole genome shotgun (WGS) entry which is preliminary data.</text>
</comment>
<dbReference type="PROSITE" id="PS50102">
    <property type="entry name" value="RRM"/>
    <property type="match status" value="1"/>
</dbReference>
<dbReference type="SMART" id="SM00360">
    <property type="entry name" value="RRM"/>
    <property type="match status" value="1"/>
</dbReference>
<keyword evidence="4" id="KW-1185">Reference proteome</keyword>
<feature type="region of interest" description="Disordered" evidence="1">
    <location>
        <begin position="88"/>
        <end position="120"/>
    </location>
</feature>
<feature type="domain" description="RRM" evidence="2">
    <location>
        <begin position="3"/>
        <end position="81"/>
    </location>
</feature>
<name>B9XLP5_PEDPL</name>
<dbReference type="STRING" id="320771.Cflav_PD2144"/>
<evidence type="ECO:0000259" key="2">
    <source>
        <dbReference type="PROSITE" id="PS50102"/>
    </source>
</evidence>
<dbReference type="EMBL" id="ABOX02000030">
    <property type="protein sequence ID" value="EEF59293.1"/>
    <property type="molecule type" value="Genomic_DNA"/>
</dbReference>
<dbReference type="OrthoDB" id="9798855at2"/>
<accession>B9XLP5</accession>
<dbReference type="InterPro" id="IPR012677">
    <property type="entry name" value="Nucleotide-bd_a/b_plait_sf"/>
</dbReference>
<proteinExistence type="predicted"/>
<protein>
    <submittedName>
        <fullName evidence="3">RNP-1 like RNA-binding protein</fullName>
    </submittedName>
</protein>
<dbReference type="InterPro" id="IPR000504">
    <property type="entry name" value="RRM_dom"/>
</dbReference>
<feature type="compositionally biased region" description="Basic residues" evidence="1">
    <location>
        <begin position="110"/>
        <end position="120"/>
    </location>
</feature>
<sequence>MNNRLYVESLPATVTESRLQELFSQKGPVIEVKLMVDAATGRPSGRAFVTMATAEVAQSALKSLHGHNLDGRHLVVAEARPVEERTQGLIGHGFEAGIGSHTRVKDRNTRNRPRNNRKRR</sequence>
<dbReference type="GO" id="GO:0003723">
    <property type="term" value="F:RNA binding"/>
    <property type="evidence" value="ECO:0007669"/>
    <property type="project" value="InterPro"/>
</dbReference>
<dbReference type="PANTHER" id="PTHR15241:SF304">
    <property type="entry name" value="RRM DOMAIN-CONTAINING PROTEIN"/>
    <property type="match status" value="1"/>
</dbReference>
<gene>
    <name evidence="3" type="ORF">Cflav_PD2144</name>
</gene>
<evidence type="ECO:0000313" key="3">
    <source>
        <dbReference type="EMBL" id="EEF59293.1"/>
    </source>
</evidence>
<dbReference type="Proteomes" id="UP000003688">
    <property type="component" value="Unassembled WGS sequence"/>
</dbReference>
<dbReference type="SUPFAM" id="SSF54928">
    <property type="entry name" value="RNA-binding domain, RBD"/>
    <property type="match status" value="1"/>
</dbReference>
<organism evidence="3 4">
    <name type="scientific">Pedosphaera parvula (strain Ellin514)</name>
    <dbReference type="NCBI Taxonomy" id="320771"/>
    <lineage>
        <taxon>Bacteria</taxon>
        <taxon>Pseudomonadati</taxon>
        <taxon>Verrucomicrobiota</taxon>
        <taxon>Pedosphaerae</taxon>
        <taxon>Pedosphaerales</taxon>
        <taxon>Pedosphaeraceae</taxon>
        <taxon>Pedosphaera</taxon>
    </lineage>
</organism>
<reference evidence="3 4" key="1">
    <citation type="journal article" date="2011" name="J. Bacteriol.">
        <title>Genome sequence of 'Pedosphaera parvula' Ellin514, an aerobic Verrucomicrobial isolate from pasture soil.</title>
        <authorList>
            <person name="Kant R."/>
            <person name="van Passel M.W."/>
            <person name="Sangwan P."/>
            <person name="Palva A."/>
            <person name="Lucas S."/>
            <person name="Copeland A."/>
            <person name="Lapidus A."/>
            <person name="Glavina Del Rio T."/>
            <person name="Dalin E."/>
            <person name="Tice H."/>
            <person name="Bruce D."/>
            <person name="Goodwin L."/>
            <person name="Pitluck S."/>
            <person name="Chertkov O."/>
            <person name="Larimer F.W."/>
            <person name="Land M.L."/>
            <person name="Hauser L."/>
            <person name="Brettin T.S."/>
            <person name="Detter J.C."/>
            <person name="Han S."/>
            <person name="de Vos W.M."/>
            <person name="Janssen P.H."/>
            <person name="Smidt H."/>
        </authorList>
    </citation>
    <scope>NUCLEOTIDE SEQUENCE [LARGE SCALE GENOMIC DNA]</scope>
    <source>
        <strain evidence="3 4">Ellin514</strain>
    </source>
</reference>
<dbReference type="PANTHER" id="PTHR15241">
    <property type="entry name" value="TRANSFORMER-2-RELATED"/>
    <property type="match status" value="1"/>
</dbReference>
<evidence type="ECO:0000256" key="1">
    <source>
        <dbReference type="SAM" id="MobiDB-lite"/>
    </source>
</evidence>
<dbReference type="Gene3D" id="3.30.70.330">
    <property type="match status" value="1"/>
</dbReference>
<dbReference type="InterPro" id="IPR035979">
    <property type="entry name" value="RBD_domain_sf"/>
</dbReference>
<dbReference type="Pfam" id="PF00076">
    <property type="entry name" value="RRM_1"/>
    <property type="match status" value="1"/>
</dbReference>
<dbReference type="RefSeq" id="WP_007416734.1">
    <property type="nucleotide sequence ID" value="NZ_ABOX02000030.1"/>
</dbReference>
<dbReference type="AlphaFoldDB" id="B9XLP5"/>